<dbReference type="OrthoDB" id="99634at2"/>
<gene>
    <name evidence="2" type="ORF">SAMN05443244_2143</name>
</gene>
<dbReference type="CDD" id="cd00603">
    <property type="entry name" value="IPT_PCSR"/>
    <property type="match status" value="2"/>
</dbReference>
<dbReference type="Pfam" id="PF01345">
    <property type="entry name" value="DUF11"/>
    <property type="match status" value="1"/>
</dbReference>
<evidence type="ECO:0000259" key="1">
    <source>
        <dbReference type="SMART" id="SM00429"/>
    </source>
</evidence>
<proteinExistence type="predicted"/>
<accession>A0A1H4N5Z2</accession>
<organism evidence="2 3">
    <name type="scientific">Terriglobus roseus</name>
    <dbReference type="NCBI Taxonomy" id="392734"/>
    <lineage>
        <taxon>Bacteria</taxon>
        <taxon>Pseudomonadati</taxon>
        <taxon>Acidobacteriota</taxon>
        <taxon>Terriglobia</taxon>
        <taxon>Terriglobales</taxon>
        <taxon>Acidobacteriaceae</taxon>
        <taxon>Terriglobus</taxon>
    </lineage>
</organism>
<dbReference type="SUPFAM" id="SSF81296">
    <property type="entry name" value="E set domains"/>
    <property type="match status" value="6"/>
</dbReference>
<dbReference type="Gene3D" id="2.60.40.10">
    <property type="entry name" value="Immunoglobulins"/>
    <property type="match status" value="7"/>
</dbReference>
<dbReference type="InterPro" id="IPR013783">
    <property type="entry name" value="Ig-like_fold"/>
</dbReference>
<sequence length="1509" mass="152548">MTSPPQTFAEPCRSLKRNVYIECHFSLLWPLLTGTLQASMKHFFARPAASLCLIAFVLPVSLLGCASGSGGGSSNTTTTTTTPTTTTLSVSAVSPTDVPVGSNDTTVVVTGTGFTTSSVISLNNLAETTTFVSSTEVHAVVPSAQLKTGAVLSVSVANGSTVAKLDPAVAALSVDNPVPSLTLVAPTAVLMGSTAASITVTGTNFVPGVALSVNGSPRTTTFVSDTQLTAALTADDFATARSLPLNVINPKPGGGTSGTSALTVTNPLPSLTSLSLTSIVQGSAPPTLTLTGSNFVATSTVLVNGAVHSSTYVGPTKLTVTLSSADLTNATTLPIAVANPVPGGGTSASLPFVVIARLTSPSIYSVVPGSFYSGMGDTTINVFGTGLAATSTLQWNGAIIASTYSTGTVYVNGYAYTSGPHLTGVIPANLLATAGNAAVTVTTSTYPTPTSNTLTVTIADPPAPTITSLSPNYVPINTSATVAIYGTGFTSRSTATFNGLPLPVTYNSSGYLTATIPAGAIAFPGNGSIQVSTAAPGGGTSASSLLTAYVPVVSNNMVYNAVNGLLYLSIPSAGSTVSGNSIVSMDPATGALGTPIYVGSEPGAMTISDDGKSLWVALNGTNAVRKVDLLAGVAGAQFSLSALGNSSTNLISAMLVLPGTTDSVAITNSYQLGLYDGGVLRGTAVGVNSAYAIQADGSRNELYLGGSTLQTFTYASGGLTSKYSGSYNSSYIATSGYDEMQLATPKLFTDYGRVLDPESGSLLGTFMNGTYAASGPSLYDAALSKFYVLDTPSSSCCSYSQIQVFNPANYTDLNTPIAINVPSSIYNAANQYVSLNPHRLVRWGVNGLALHTKAGVFSLQSNSVKDLSATSADLSVTLSASGGITTGSTATYIATIKNTGPSAATDVALVLQAPSTGVLQSAVSSVGACPSLSGCILGTLAKNGTATVTITVLQTTAGTASLAAQVRGSSTDPSTSDNSASAAITVTGTTYNLAPALVSLSPSTIRVGGGDTTITVTGSNFTSASTVNLGATPLTTTFLSTTQLTATIPSANLSSLGWAPVSVTSPAPGGGSTASLPLTIYNVLTVGLKHVVYEPYTRKLIASVSSGSSTVTGSSLVTLDPATGTFGTPVTLSNAPNQLALSDSGKTLWATLGSTNTNTQAPSTLERVDLTKTTSDAYTTVTVPNSMSYSPSIVPMVAIQPGTEDTLAMAPTSYGNIGIYDYAASSNTLAVRANANSLYNYSSCNVFLDPANLLTVYYGWYDFPVSSAGIGTVKTISTSSYGCFRLYGAQAYLSTGQIYAVTPTSATQTGAFTLPSTSSYSSNGLPALSVDASLKTAFYPVNTLPNSSFGYVDGLGSYDTQSYLRTGLLPLNIPGTEGSAYYNIAINDVVRWGQDGLAVVTDSGHIYLLRGPFVVPQELNTNTAAVLTSSSITTVTHGASNTLLTLTGSNFVPGVAVTWNGSYRTTTIVDATHVTVAIPASDLAAAGSGSLVATNPGAGASSSLTISIQ</sequence>
<feature type="domain" description="IPT/TIG" evidence="1">
    <location>
        <begin position="994"/>
        <end position="1081"/>
    </location>
</feature>
<protein>
    <submittedName>
        <fullName evidence="2">IPT/TIG domain-containing protein</fullName>
    </submittedName>
</protein>
<dbReference type="InterPro" id="IPR014756">
    <property type="entry name" value="Ig_E-set"/>
</dbReference>
<dbReference type="SMART" id="SM00429">
    <property type="entry name" value="IPT"/>
    <property type="match status" value="3"/>
</dbReference>
<feature type="domain" description="IPT/TIG" evidence="1">
    <location>
        <begin position="463"/>
        <end position="549"/>
    </location>
</feature>
<dbReference type="Proteomes" id="UP000182409">
    <property type="component" value="Unassembled WGS sequence"/>
</dbReference>
<evidence type="ECO:0000313" key="3">
    <source>
        <dbReference type="Proteomes" id="UP000182409"/>
    </source>
</evidence>
<reference evidence="2 3" key="1">
    <citation type="submission" date="2016-10" db="EMBL/GenBank/DDBJ databases">
        <authorList>
            <person name="de Groot N.N."/>
        </authorList>
    </citation>
    <scope>NUCLEOTIDE SEQUENCE [LARGE SCALE GENOMIC DNA]</scope>
    <source>
        <strain evidence="2 3">AB35.6</strain>
    </source>
</reference>
<dbReference type="SUPFAM" id="SSF63829">
    <property type="entry name" value="Calcium-dependent phosphotriesterase"/>
    <property type="match status" value="2"/>
</dbReference>
<evidence type="ECO:0000313" key="2">
    <source>
        <dbReference type="EMBL" id="SEB90424.1"/>
    </source>
</evidence>
<dbReference type="Pfam" id="PF01833">
    <property type="entry name" value="TIG"/>
    <property type="match status" value="5"/>
</dbReference>
<feature type="domain" description="IPT/TIG" evidence="1">
    <location>
        <begin position="178"/>
        <end position="265"/>
    </location>
</feature>
<dbReference type="InterPro" id="IPR002909">
    <property type="entry name" value="IPT_dom"/>
</dbReference>
<dbReference type="InterPro" id="IPR001434">
    <property type="entry name" value="OmcB-like_DUF11"/>
</dbReference>
<name>A0A1H4N5Z2_9BACT</name>
<dbReference type="EMBL" id="FNSD01000001">
    <property type="protein sequence ID" value="SEB90424.1"/>
    <property type="molecule type" value="Genomic_DNA"/>
</dbReference>